<accession>A0A8J2K6B7</accession>
<feature type="active site" evidence="2">
    <location>
        <position position="83"/>
    </location>
</feature>
<dbReference type="EMBL" id="CAJVCH010229918">
    <property type="protein sequence ID" value="CAG7732374.1"/>
    <property type="molecule type" value="Genomic_DNA"/>
</dbReference>
<dbReference type="GO" id="GO:0006081">
    <property type="term" value="P:aldehyde metabolic process"/>
    <property type="evidence" value="ECO:0007669"/>
    <property type="project" value="InterPro"/>
</dbReference>
<keyword evidence="6" id="KW-1185">Reference proteome</keyword>
<dbReference type="AlphaFoldDB" id="A0A8J2K6B7"/>
<comment type="caution">
    <text evidence="5">The sequence shown here is derived from an EMBL/GenBank/DDBJ whole genome shotgun (WGS) entry which is preliminary data.</text>
</comment>
<dbReference type="PANTHER" id="PTHR43570">
    <property type="entry name" value="ALDEHYDE DEHYDROGENASE"/>
    <property type="match status" value="1"/>
</dbReference>
<comment type="similarity">
    <text evidence="3">Belongs to the aldehyde dehydrogenase family.</text>
</comment>
<proteinExistence type="inferred from homology"/>
<dbReference type="Proteomes" id="UP000708208">
    <property type="component" value="Unassembled WGS sequence"/>
</dbReference>
<evidence type="ECO:0000313" key="5">
    <source>
        <dbReference type="EMBL" id="CAG7732374.1"/>
    </source>
</evidence>
<dbReference type="PROSITE" id="PS00687">
    <property type="entry name" value="ALDEHYDE_DEHYDR_GLU"/>
    <property type="match status" value="1"/>
</dbReference>
<keyword evidence="1 3" id="KW-0560">Oxidoreductase</keyword>
<dbReference type="GO" id="GO:0004029">
    <property type="term" value="F:aldehyde dehydrogenase (NAD+) activity"/>
    <property type="evidence" value="ECO:0007669"/>
    <property type="project" value="TreeGrafter"/>
</dbReference>
<reference evidence="5" key="1">
    <citation type="submission" date="2021-06" db="EMBL/GenBank/DDBJ databases">
        <authorList>
            <person name="Hodson N. C."/>
            <person name="Mongue J. A."/>
            <person name="Jaron S. K."/>
        </authorList>
    </citation>
    <scope>NUCLEOTIDE SEQUENCE</scope>
</reference>
<sequence>AIAAGNCAILKVSEVTPASAKVLAELIPKYLNQKCYHVVQGDVEDSKLLLKNKFDYIFCTGSQSVGRSILQAAAPYLTPVTLELGGKNPCYIDKSADYKIAARKVFWGKQMNGGQICVAPGYVLCPEEAKDVFIQAAKTYIKKCYANDAQKSPDTVRIVNKHHFNRLKKLLETTKGTIALGGKMDEDDLWIEPTIVVNVNPDTDALMQEEIFGPILPIVTVSSLNDALRIIRSKLVHSVTLQNLYIRA</sequence>
<organism evidence="5 6">
    <name type="scientific">Allacma fusca</name>
    <dbReference type="NCBI Taxonomy" id="39272"/>
    <lineage>
        <taxon>Eukaryota</taxon>
        <taxon>Metazoa</taxon>
        <taxon>Ecdysozoa</taxon>
        <taxon>Arthropoda</taxon>
        <taxon>Hexapoda</taxon>
        <taxon>Collembola</taxon>
        <taxon>Symphypleona</taxon>
        <taxon>Sminthuridae</taxon>
        <taxon>Allacma</taxon>
    </lineage>
</organism>
<dbReference type="Pfam" id="PF00171">
    <property type="entry name" value="Aldedh"/>
    <property type="match status" value="1"/>
</dbReference>
<evidence type="ECO:0000256" key="2">
    <source>
        <dbReference type="PROSITE-ProRule" id="PRU10007"/>
    </source>
</evidence>
<evidence type="ECO:0000259" key="4">
    <source>
        <dbReference type="Pfam" id="PF00171"/>
    </source>
</evidence>
<dbReference type="InterPro" id="IPR029510">
    <property type="entry name" value="Ald_DH_CS_GLU"/>
</dbReference>
<name>A0A8J2K6B7_9HEXA</name>
<evidence type="ECO:0000256" key="1">
    <source>
        <dbReference type="ARBA" id="ARBA00023002"/>
    </source>
</evidence>
<dbReference type="OrthoDB" id="440325at2759"/>
<dbReference type="PANTHER" id="PTHR43570:SF16">
    <property type="entry name" value="ALDEHYDE DEHYDROGENASE TYPE III, ISOFORM Q"/>
    <property type="match status" value="1"/>
</dbReference>
<dbReference type="InterPro" id="IPR012394">
    <property type="entry name" value="Aldehyde_DH_NAD(P)"/>
</dbReference>
<evidence type="ECO:0000313" key="6">
    <source>
        <dbReference type="Proteomes" id="UP000708208"/>
    </source>
</evidence>
<dbReference type="InterPro" id="IPR015590">
    <property type="entry name" value="Aldehyde_DH_dom"/>
</dbReference>
<feature type="non-terminal residue" evidence="5">
    <location>
        <position position="1"/>
    </location>
</feature>
<protein>
    <recommendedName>
        <fullName evidence="4">Aldehyde dehydrogenase domain-containing protein</fullName>
    </recommendedName>
</protein>
<evidence type="ECO:0000256" key="3">
    <source>
        <dbReference type="RuleBase" id="RU003345"/>
    </source>
</evidence>
<gene>
    <name evidence="5" type="ORF">AFUS01_LOCUS20894</name>
</gene>
<feature type="domain" description="Aldehyde dehydrogenase" evidence="4">
    <location>
        <begin position="1"/>
        <end position="230"/>
    </location>
</feature>
<dbReference type="GO" id="GO:0005737">
    <property type="term" value="C:cytoplasm"/>
    <property type="evidence" value="ECO:0007669"/>
    <property type="project" value="TreeGrafter"/>
</dbReference>